<dbReference type="Proteomes" id="UP001497527">
    <property type="component" value="Unassembled WGS sequence"/>
</dbReference>
<keyword evidence="3" id="KW-1185">Reference proteome</keyword>
<accession>A0ABP1EYU1</accession>
<organism evidence="2 3">
    <name type="scientific">Tenacibaculum polynesiense</name>
    <dbReference type="NCBI Taxonomy" id="3137857"/>
    <lineage>
        <taxon>Bacteria</taxon>
        <taxon>Pseudomonadati</taxon>
        <taxon>Bacteroidota</taxon>
        <taxon>Flavobacteriia</taxon>
        <taxon>Flavobacteriales</taxon>
        <taxon>Flavobacteriaceae</taxon>
        <taxon>Tenacibaculum</taxon>
    </lineage>
</organism>
<evidence type="ECO:0000259" key="1">
    <source>
        <dbReference type="Pfam" id="PF13302"/>
    </source>
</evidence>
<dbReference type="SUPFAM" id="SSF55729">
    <property type="entry name" value="Acyl-CoA N-acyltransferases (Nat)"/>
    <property type="match status" value="1"/>
</dbReference>
<dbReference type="EMBL" id="CAXJIO010000011">
    <property type="protein sequence ID" value="CAL2102873.1"/>
    <property type="molecule type" value="Genomic_DNA"/>
</dbReference>
<proteinExistence type="predicted"/>
<dbReference type="InterPro" id="IPR000182">
    <property type="entry name" value="GNAT_dom"/>
</dbReference>
<dbReference type="Pfam" id="PF13302">
    <property type="entry name" value="Acetyltransf_3"/>
    <property type="match status" value="1"/>
</dbReference>
<feature type="domain" description="N-acetyltransferase" evidence="1">
    <location>
        <begin position="3"/>
        <end position="132"/>
    </location>
</feature>
<name>A0ABP1EYU1_9FLAO</name>
<comment type="caution">
    <text evidence="2">The sequence shown here is derived from an EMBL/GenBank/DDBJ whole genome shotgun (WGS) entry which is preliminary data.</text>
</comment>
<dbReference type="PANTHER" id="PTHR43328">
    <property type="entry name" value="ACETYLTRANSFERASE-RELATED"/>
    <property type="match status" value="1"/>
</dbReference>
<evidence type="ECO:0000313" key="2">
    <source>
        <dbReference type="EMBL" id="CAL2102873.1"/>
    </source>
</evidence>
<dbReference type="PANTHER" id="PTHR43328:SF1">
    <property type="entry name" value="N-ACETYLTRANSFERASE DOMAIN-CONTAINING PROTEIN"/>
    <property type="match status" value="1"/>
</dbReference>
<protein>
    <submittedName>
        <fullName evidence="2">N-acetyltransferase</fullName>
    </submittedName>
</protein>
<dbReference type="Gene3D" id="3.40.630.30">
    <property type="match status" value="1"/>
</dbReference>
<dbReference type="RefSeq" id="WP_348716644.1">
    <property type="nucleotide sequence ID" value="NZ_CAXJIO010000011.1"/>
</dbReference>
<reference evidence="2 3" key="1">
    <citation type="submission" date="2024-05" db="EMBL/GenBank/DDBJ databases">
        <authorList>
            <person name="Duchaud E."/>
        </authorList>
    </citation>
    <scope>NUCLEOTIDE SEQUENCE [LARGE SCALE GENOMIC DNA]</scope>
    <source>
        <strain evidence="2">Ena-SAMPLE-TAB-13-05-2024-13:56:06:370-140308</strain>
    </source>
</reference>
<sequence length="156" mass="17988">MNILLRKTIEDDLTILFINQTDNEANYLAAFTPKDPTDKEAYMTKWKKLLKDNDVHMQTIVFENEVIGSVVKYVMFGEAEITYQISKAFWGKGITTKAVNLFLKQEHTRPLFGRVAFDNYGSQKVLEKTGFVKIGTDKGFANARNKEIEEYIYQLS</sequence>
<dbReference type="InterPro" id="IPR016181">
    <property type="entry name" value="Acyl_CoA_acyltransferase"/>
</dbReference>
<gene>
    <name evidence="2" type="ORF">T190423A01A_20624</name>
</gene>
<evidence type="ECO:0000313" key="3">
    <source>
        <dbReference type="Proteomes" id="UP001497527"/>
    </source>
</evidence>